<organism evidence="1 2">
    <name type="scientific">Variovorax humicola</name>
    <dbReference type="NCBI Taxonomy" id="1769758"/>
    <lineage>
        <taxon>Bacteria</taxon>
        <taxon>Pseudomonadati</taxon>
        <taxon>Pseudomonadota</taxon>
        <taxon>Betaproteobacteria</taxon>
        <taxon>Burkholderiales</taxon>
        <taxon>Comamonadaceae</taxon>
        <taxon>Variovorax</taxon>
    </lineage>
</organism>
<keyword evidence="2" id="KW-1185">Reference proteome</keyword>
<proteinExistence type="predicted"/>
<accession>A0ABU8W7C8</accession>
<gene>
    <name evidence="1" type="ORF">WKW80_28700</name>
</gene>
<dbReference type="RefSeq" id="WP_340367011.1">
    <property type="nucleotide sequence ID" value="NZ_JBBKZV010000027.1"/>
</dbReference>
<evidence type="ECO:0000313" key="1">
    <source>
        <dbReference type="EMBL" id="MEJ8825962.1"/>
    </source>
</evidence>
<dbReference type="Proteomes" id="UP001363010">
    <property type="component" value="Unassembled WGS sequence"/>
</dbReference>
<protein>
    <submittedName>
        <fullName evidence="1">Uncharacterized protein</fullName>
    </submittedName>
</protein>
<dbReference type="EMBL" id="JBBKZV010000027">
    <property type="protein sequence ID" value="MEJ8825962.1"/>
    <property type="molecule type" value="Genomic_DNA"/>
</dbReference>
<comment type="caution">
    <text evidence="1">The sequence shown here is derived from an EMBL/GenBank/DDBJ whole genome shotgun (WGS) entry which is preliminary data.</text>
</comment>
<name>A0ABU8W7C8_9BURK</name>
<sequence>MLLQIVLRLIEDALRWLVLLARADETVRSENLVLRRQLAMFVERGIQPRRVDAAPESVWPF</sequence>
<reference evidence="1 2" key="1">
    <citation type="submission" date="2024-03" db="EMBL/GenBank/DDBJ databases">
        <title>Novel species of the genus Variovorax.</title>
        <authorList>
            <person name="Liu Q."/>
            <person name="Xin Y.-H."/>
        </authorList>
    </citation>
    <scope>NUCLEOTIDE SEQUENCE [LARGE SCALE GENOMIC DNA]</scope>
    <source>
        <strain evidence="1 2">KACC 18501</strain>
    </source>
</reference>
<evidence type="ECO:0000313" key="2">
    <source>
        <dbReference type="Proteomes" id="UP001363010"/>
    </source>
</evidence>